<dbReference type="AlphaFoldDB" id="A0A2V2BHW3"/>
<dbReference type="InterPro" id="IPR008928">
    <property type="entry name" value="6-hairpin_glycosidase_sf"/>
</dbReference>
<proteinExistence type="predicted"/>
<dbReference type="GO" id="GO:0004553">
    <property type="term" value="F:hydrolase activity, hydrolyzing O-glycosyl compounds"/>
    <property type="evidence" value="ECO:0007669"/>
    <property type="project" value="TreeGrafter"/>
</dbReference>
<name>A0A2V2BHW3_9GAMM</name>
<gene>
    <name evidence="3" type="ORF">C7431_107221</name>
</gene>
<dbReference type="GO" id="GO:0030246">
    <property type="term" value="F:carbohydrate binding"/>
    <property type="evidence" value="ECO:0007669"/>
    <property type="project" value="InterPro"/>
</dbReference>
<evidence type="ECO:0000259" key="1">
    <source>
        <dbReference type="Pfam" id="PF00723"/>
    </source>
</evidence>
<dbReference type="SUPFAM" id="SSF48208">
    <property type="entry name" value="Six-hairpin glycosidases"/>
    <property type="match status" value="1"/>
</dbReference>
<dbReference type="InterPro" id="IPR015220">
    <property type="entry name" value="Glucodextranase_N"/>
</dbReference>
<comment type="caution">
    <text evidence="3">The sequence shown here is derived from an EMBL/GenBank/DDBJ whole genome shotgun (WGS) entry which is preliminary data.</text>
</comment>
<accession>A0A2V2BHW3</accession>
<evidence type="ECO:0000313" key="3">
    <source>
        <dbReference type="EMBL" id="PWK95819.1"/>
    </source>
</evidence>
<evidence type="ECO:0000313" key="4">
    <source>
        <dbReference type="Proteomes" id="UP000245981"/>
    </source>
</evidence>
<evidence type="ECO:0000259" key="2">
    <source>
        <dbReference type="Pfam" id="PF09137"/>
    </source>
</evidence>
<dbReference type="InterPro" id="IPR011613">
    <property type="entry name" value="GH15-like"/>
</dbReference>
<dbReference type="STRING" id="574096.HA38_04040"/>
<dbReference type="SUPFAM" id="SSF74650">
    <property type="entry name" value="Galactose mutarotase-like"/>
    <property type="match status" value="1"/>
</dbReference>
<dbReference type="Gene3D" id="2.70.98.10">
    <property type="match status" value="1"/>
</dbReference>
<feature type="domain" description="Glucodextranase N-terminal" evidence="2">
    <location>
        <begin position="29"/>
        <end position="293"/>
    </location>
</feature>
<dbReference type="CDD" id="cd07430">
    <property type="entry name" value="GH15_N"/>
    <property type="match status" value="1"/>
</dbReference>
<dbReference type="PANTHER" id="PTHR31616:SF0">
    <property type="entry name" value="GLUCAN 1,4-ALPHA-GLUCOSIDASE"/>
    <property type="match status" value="1"/>
</dbReference>
<dbReference type="Pfam" id="PF00723">
    <property type="entry name" value="Glyco_hydro_15"/>
    <property type="match status" value="1"/>
</dbReference>
<protein>
    <submittedName>
        <fullName evidence="3">Glucoamylase</fullName>
    </submittedName>
</protein>
<dbReference type="NCBIfam" id="TIGR01535">
    <property type="entry name" value="glucan_glucosid"/>
    <property type="match status" value="1"/>
</dbReference>
<dbReference type="InterPro" id="IPR014718">
    <property type="entry name" value="GH-type_carb-bd"/>
</dbReference>
<dbReference type="InterPro" id="IPR011013">
    <property type="entry name" value="Gal_mutarotase_sf_dom"/>
</dbReference>
<dbReference type="OrthoDB" id="9806081at2"/>
<dbReference type="Gene3D" id="1.50.10.10">
    <property type="match status" value="1"/>
</dbReference>
<dbReference type="RefSeq" id="WP_109717777.1">
    <property type="nucleotide sequence ID" value="NZ_QGHF01000007.1"/>
</dbReference>
<dbReference type="InterPro" id="IPR012341">
    <property type="entry name" value="6hp_glycosidase-like_sf"/>
</dbReference>
<sequence>MADSDSDALPLQKCMRQGDQQISAKVDSAPGAPGIAPRWTSSAKSGIGTALSTDSPVWFSLSHGVLNEIYYPRVDSACTRDFVFVITGPEGYFSEEKRDCSTEINTCSPGIPAFSISNTSRDGRYRLEKDIITDPARACVLQRVRFTALKGDIEDYKVTALLAPHLVNAGQMNAAWIGEFEDKPVLFATGRSCYLALVCDLPWTAVSAGFVGTSDGWQQLKKHGRIANQYQRADDGNVALAGELVFTSNCREATLAVGFGQTEFEAAAAATASLKAGFDAARNHYIGNWQVWQDKLMPLDQKERDGVNTYRVSTAVLASHRDADSPGAVVASLTIPWGFSKGDDDLGGYHLVWPRDLVETAGGFLAAGDPDAALAILEYLRHVQEPSGRWPQNLWLDGKPYWPGIQMDECAFPILLTDMLRRLGHLDKKAQKHFMPMLRSAASYILTNGPTTSEDRWEEDSGYSPFTLAVEVSALLAAADLISVDGDEAAANHLRETADCWNEQIEKWTFAGEPNFCGSIGISGHYVRIAPPGVTDEASASGNTEIRNQTPDRALLSTTDVLSPDALALVRFGLRAADDPHIVDTIKAIDHSLRVELPQGPLWYRYTGDGYGEHEDGAPFDGIGQGRPWPLLAGERAHYELAAGRHDVAEALLSTLEKSAGPGGLLPEQIWDGPDIPEKELFFGRPSGSAMPLVWAHSEHIKLLRSLHDGAVFDMPPQGVERYIRNKTASHLRIWRFNNRLTSLPVGKQLRLETEANALVHWSTDGWATVSDTPAVSSGLETYYVDLPLQHEDAGTCVVFTFYWPDVGHWEQTDFTVHVVNEQEDQTRIDNGE</sequence>
<dbReference type="EMBL" id="QGHF01000007">
    <property type="protein sequence ID" value="PWK95819.1"/>
    <property type="molecule type" value="Genomic_DNA"/>
</dbReference>
<feature type="domain" description="GH15-like" evidence="1">
    <location>
        <begin position="323"/>
        <end position="703"/>
    </location>
</feature>
<dbReference type="GO" id="GO:0016757">
    <property type="term" value="F:glycosyltransferase activity"/>
    <property type="evidence" value="ECO:0007669"/>
    <property type="project" value="UniProtKB-ARBA"/>
</dbReference>
<reference evidence="3 4" key="1">
    <citation type="submission" date="2018-05" db="EMBL/GenBank/DDBJ databases">
        <title>Genomic Encyclopedia of Type Strains, Phase IV (KMG-V): Genome sequencing to study the core and pangenomes of soil and plant-associated prokaryotes.</title>
        <authorList>
            <person name="Whitman W."/>
        </authorList>
    </citation>
    <scope>NUCLEOTIDE SEQUENCE [LARGE SCALE GENOMIC DNA]</scope>
    <source>
        <strain evidence="3 4">PNA 200-10</strain>
    </source>
</reference>
<dbReference type="Pfam" id="PF09137">
    <property type="entry name" value="Glucodextran_N"/>
    <property type="match status" value="1"/>
</dbReference>
<dbReference type="InterPro" id="IPR006425">
    <property type="entry name" value="Glucoamylase_bac"/>
</dbReference>
<dbReference type="Proteomes" id="UP000245981">
    <property type="component" value="Unassembled WGS sequence"/>
</dbReference>
<organism evidence="3 4">
    <name type="scientific">Pantoea allii</name>
    <dbReference type="NCBI Taxonomy" id="574096"/>
    <lineage>
        <taxon>Bacteria</taxon>
        <taxon>Pseudomonadati</taxon>
        <taxon>Pseudomonadota</taxon>
        <taxon>Gammaproteobacteria</taxon>
        <taxon>Enterobacterales</taxon>
        <taxon>Erwiniaceae</taxon>
        <taxon>Pantoea</taxon>
    </lineage>
</organism>
<dbReference type="PANTHER" id="PTHR31616">
    <property type="entry name" value="TREHALASE"/>
    <property type="match status" value="1"/>
</dbReference>
<dbReference type="GO" id="GO:0005975">
    <property type="term" value="P:carbohydrate metabolic process"/>
    <property type="evidence" value="ECO:0007669"/>
    <property type="project" value="InterPro"/>
</dbReference>